<dbReference type="RefSeq" id="WP_116856891.1">
    <property type="nucleotide sequence ID" value="NZ_QTJV01000014.1"/>
</dbReference>
<protein>
    <recommendedName>
        <fullName evidence="3">Lipoprotein</fullName>
    </recommendedName>
</protein>
<evidence type="ECO:0000313" key="2">
    <source>
        <dbReference type="Proteomes" id="UP000261174"/>
    </source>
</evidence>
<accession>A0A3E1NTZ9</accession>
<name>A0A3E1NTZ9_9BACT</name>
<gene>
    <name evidence="1" type="ORF">DXN04_28860</name>
</gene>
<comment type="caution">
    <text evidence="1">The sequence shown here is derived from an EMBL/GenBank/DDBJ whole genome shotgun (WGS) entry which is preliminary data.</text>
</comment>
<reference evidence="1 2" key="1">
    <citation type="submission" date="2018-08" db="EMBL/GenBank/DDBJ databases">
        <title>Chitinophaga sp. K20C18050901, a novel bacterium isolated from forest soil.</title>
        <authorList>
            <person name="Wang C."/>
        </authorList>
    </citation>
    <scope>NUCLEOTIDE SEQUENCE [LARGE SCALE GENOMIC DNA]</scope>
    <source>
        <strain evidence="1 2">K20C18050901</strain>
    </source>
</reference>
<evidence type="ECO:0008006" key="3">
    <source>
        <dbReference type="Google" id="ProtNLM"/>
    </source>
</evidence>
<keyword evidence="2" id="KW-1185">Reference proteome</keyword>
<proteinExistence type="predicted"/>
<dbReference type="Proteomes" id="UP000261174">
    <property type="component" value="Unassembled WGS sequence"/>
</dbReference>
<dbReference type="OrthoDB" id="671480at2"/>
<sequence length="187" mass="20982">MKLNKLYPLLFLLAACHQQGQQSTATIPADTAPAQIVTNHKPNIEKPLVLSNFRDSVAANMELTNSQQFHWLKQDTTGVHKRQAGHELRRLGNMYVMIIDFDYGSYKMYTLDSATYTLLDNDILGFNTDADGDYGGNSCEYEFVNDSTIEVVEKNLVAEGSNKPEQQTRTTFTISYTGKITSTGDRQ</sequence>
<organism evidence="1 2">
    <name type="scientific">Chitinophaga silvisoli</name>
    <dbReference type="NCBI Taxonomy" id="2291814"/>
    <lineage>
        <taxon>Bacteria</taxon>
        <taxon>Pseudomonadati</taxon>
        <taxon>Bacteroidota</taxon>
        <taxon>Chitinophagia</taxon>
        <taxon>Chitinophagales</taxon>
        <taxon>Chitinophagaceae</taxon>
        <taxon>Chitinophaga</taxon>
    </lineage>
</organism>
<evidence type="ECO:0000313" key="1">
    <source>
        <dbReference type="EMBL" id="RFM31393.1"/>
    </source>
</evidence>
<dbReference type="EMBL" id="QTJV01000014">
    <property type="protein sequence ID" value="RFM31393.1"/>
    <property type="molecule type" value="Genomic_DNA"/>
</dbReference>
<dbReference type="AlphaFoldDB" id="A0A3E1NTZ9"/>
<dbReference type="PROSITE" id="PS51257">
    <property type="entry name" value="PROKAR_LIPOPROTEIN"/>
    <property type="match status" value="1"/>
</dbReference>